<dbReference type="GeneID" id="99506248"/>
<evidence type="ECO:0000256" key="2">
    <source>
        <dbReference type="ARBA" id="ARBA00012528"/>
    </source>
</evidence>
<feature type="transmembrane region" description="Helical" evidence="4">
    <location>
        <begin position="66"/>
        <end position="83"/>
    </location>
</feature>
<dbReference type="AlphaFoldDB" id="A0AAD0S4J8"/>
<reference evidence="6 7" key="1">
    <citation type="submission" date="2018-08" db="EMBL/GenBank/DDBJ databases">
        <title>Draft genome sequence of Pseudoalteromonas donghaensis HJ51.</title>
        <authorList>
            <person name="Oh J."/>
            <person name="Roh D."/>
        </authorList>
    </citation>
    <scope>NUCLEOTIDE SEQUENCE [LARGE SCALE GENOMIC DNA]</scope>
    <source>
        <strain evidence="6 7">HJ51</strain>
    </source>
</reference>
<dbReference type="CDD" id="cd01949">
    <property type="entry name" value="GGDEF"/>
    <property type="match status" value="1"/>
</dbReference>
<dbReference type="KEGG" id="pdj:D0907_12295"/>
<dbReference type="InterPro" id="IPR029787">
    <property type="entry name" value="Nucleotide_cyclase"/>
</dbReference>
<dbReference type="RefSeq" id="WP_051501725.1">
    <property type="nucleotide sequence ID" value="NZ_CP032090.1"/>
</dbReference>
<evidence type="ECO:0000256" key="4">
    <source>
        <dbReference type="SAM" id="Phobius"/>
    </source>
</evidence>
<dbReference type="FunFam" id="3.30.70.270:FF:000001">
    <property type="entry name" value="Diguanylate cyclase domain protein"/>
    <property type="match status" value="1"/>
</dbReference>
<evidence type="ECO:0000256" key="1">
    <source>
        <dbReference type="ARBA" id="ARBA00001946"/>
    </source>
</evidence>
<dbReference type="Gene3D" id="3.30.70.270">
    <property type="match status" value="1"/>
</dbReference>
<dbReference type="InterPro" id="IPR043128">
    <property type="entry name" value="Rev_trsase/Diguanyl_cyclase"/>
</dbReference>
<dbReference type="EMBL" id="CP032090">
    <property type="protein sequence ID" value="AXV65996.1"/>
    <property type="molecule type" value="Genomic_DNA"/>
</dbReference>
<keyword evidence="4" id="KW-0812">Transmembrane</keyword>
<feature type="transmembrane region" description="Helical" evidence="4">
    <location>
        <begin position="39"/>
        <end position="59"/>
    </location>
</feature>
<dbReference type="NCBIfam" id="TIGR00254">
    <property type="entry name" value="GGDEF"/>
    <property type="match status" value="1"/>
</dbReference>
<dbReference type="InterPro" id="IPR050469">
    <property type="entry name" value="Diguanylate_Cyclase"/>
</dbReference>
<accession>A0AAD0S4J8</accession>
<dbReference type="Pfam" id="PF00990">
    <property type="entry name" value="GGDEF"/>
    <property type="match status" value="1"/>
</dbReference>
<dbReference type="PROSITE" id="PS50887">
    <property type="entry name" value="GGDEF"/>
    <property type="match status" value="1"/>
</dbReference>
<feature type="transmembrane region" description="Helical" evidence="4">
    <location>
        <begin position="14"/>
        <end position="33"/>
    </location>
</feature>
<dbReference type="PANTHER" id="PTHR45138:SF9">
    <property type="entry name" value="DIGUANYLATE CYCLASE DGCM-RELATED"/>
    <property type="match status" value="1"/>
</dbReference>
<dbReference type="InterPro" id="IPR000160">
    <property type="entry name" value="GGDEF_dom"/>
</dbReference>
<dbReference type="PANTHER" id="PTHR45138">
    <property type="entry name" value="REGULATORY COMPONENTS OF SENSORY TRANSDUCTION SYSTEM"/>
    <property type="match status" value="1"/>
</dbReference>
<dbReference type="SMART" id="SM00267">
    <property type="entry name" value="GGDEF"/>
    <property type="match status" value="1"/>
</dbReference>
<feature type="transmembrane region" description="Helical" evidence="4">
    <location>
        <begin position="112"/>
        <end position="129"/>
    </location>
</feature>
<evidence type="ECO:0000313" key="6">
    <source>
        <dbReference type="EMBL" id="AXV65996.1"/>
    </source>
</evidence>
<dbReference type="GO" id="GO:0052621">
    <property type="term" value="F:diguanylate cyclase activity"/>
    <property type="evidence" value="ECO:0007669"/>
    <property type="project" value="UniProtKB-EC"/>
</dbReference>
<proteinExistence type="predicted"/>
<feature type="transmembrane region" description="Helical" evidence="4">
    <location>
        <begin position="89"/>
        <end position="105"/>
    </location>
</feature>
<comment type="cofactor">
    <cofactor evidence="1">
        <name>Mg(2+)</name>
        <dbReference type="ChEBI" id="CHEBI:18420"/>
    </cofactor>
</comment>
<gene>
    <name evidence="6" type="ORF">D0907_12295</name>
</gene>
<feature type="transmembrane region" description="Helical" evidence="4">
    <location>
        <begin position="141"/>
        <end position="163"/>
    </location>
</feature>
<dbReference type="Proteomes" id="UP000264605">
    <property type="component" value="Chromosome"/>
</dbReference>
<comment type="catalytic activity">
    <reaction evidence="3">
        <text>2 GTP = 3',3'-c-di-GMP + 2 diphosphate</text>
        <dbReference type="Rhea" id="RHEA:24898"/>
        <dbReference type="ChEBI" id="CHEBI:33019"/>
        <dbReference type="ChEBI" id="CHEBI:37565"/>
        <dbReference type="ChEBI" id="CHEBI:58805"/>
        <dbReference type="EC" id="2.7.7.65"/>
    </reaction>
</comment>
<evidence type="ECO:0000256" key="3">
    <source>
        <dbReference type="ARBA" id="ARBA00034247"/>
    </source>
</evidence>
<dbReference type="EC" id="2.7.7.65" evidence="2"/>
<evidence type="ECO:0000259" key="5">
    <source>
        <dbReference type="PROSITE" id="PS50887"/>
    </source>
</evidence>
<organism evidence="6 7">
    <name type="scientific">Pseudoalteromonas lipolytica</name>
    <dbReference type="NCBI Taxonomy" id="570156"/>
    <lineage>
        <taxon>Bacteria</taxon>
        <taxon>Pseudomonadati</taxon>
        <taxon>Pseudomonadota</taxon>
        <taxon>Gammaproteobacteria</taxon>
        <taxon>Alteromonadales</taxon>
        <taxon>Pseudoalteromonadaceae</taxon>
        <taxon>Pseudoalteromonas</taxon>
    </lineage>
</organism>
<feature type="domain" description="GGDEF" evidence="5">
    <location>
        <begin position="207"/>
        <end position="339"/>
    </location>
</feature>
<sequence>MIDSSSASDKDKALFLRVFAFIGAITSFVMSVTSYQDGYITLSFLLVIGGFVFVSPFVLKNRDRTIAVLMLYALYSMMCFLIVSGGNNGTGPLWLFIVSPVTFFIRGLKRGAFDLIILAIVISVLFYFTDKLGYYSYPNHYFTTRVMLCFSILCILGGFYEYYRNKYSRELIEQLKINQKLARIDAMTDLFNRRYATECLQDARFNEGAVFLLIDVDNFKQVNDTYGHQIGDDVLTFIASILKSVSGEEDIVARWGGEEFLIVTPQGHERRARQLAENIHQQLAQHAFQQGVHNFKVTLSIGLHQRASNESIDHCLSVADKCLYLAKSHGKNQTVAELDSETHSPA</sequence>
<keyword evidence="4" id="KW-0472">Membrane</keyword>
<evidence type="ECO:0000313" key="7">
    <source>
        <dbReference type="Proteomes" id="UP000264605"/>
    </source>
</evidence>
<name>A0AAD0S4J8_9GAMM</name>
<dbReference type="SUPFAM" id="SSF55073">
    <property type="entry name" value="Nucleotide cyclase"/>
    <property type="match status" value="1"/>
</dbReference>
<keyword evidence="4" id="KW-1133">Transmembrane helix</keyword>
<protein>
    <recommendedName>
        <fullName evidence="2">diguanylate cyclase</fullName>
        <ecNumber evidence="2">2.7.7.65</ecNumber>
    </recommendedName>
</protein>